<sequence>MYSGSAFSASTNTSQPSSAKVSATEKPVTPKPITATFSCFQSECQLVKLSRLAMALSVGPFDVEQADTEQDA</sequence>
<gene>
    <name evidence="2" type="ORF">UFOPK1410_00151</name>
</gene>
<dbReference type="AlphaFoldDB" id="A0A6J6AYC2"/>
<name>A0A6J6AYC2_9ZZZZ</name>
<reference evidence="2" key="1">
    <citation type="submission" date="2020-05" db="EMBL/GenBank/DDBJ databases">
        <authorList>
            <person name="Chiriac C."/>
            <person name="Salcher M."/>
            <person name="Ghai R."/>
            <person name="Kavagutti S V."/>
        </authorList>
    </citation>
    <scope>NUCLEOTIDE SEQUENCE</scope>
</reference>
<organism evidence="2">
    <name type="scientific">freshwater metagenome</name>
    <dbReference type="NCBI Taxonomy" id="449393"/>
    <lineage>
        <taxon>unclassified sequences</taxon>
        <taxon>metagenomes</taxon>
        <taxon>ecological metagenomes</taxon>
    </lineage>
</organism>
<dbReference type="EMBL" id="CAEZSH010000008">
    <property type="protein sequence ID" value="CAB4531930.1"/>
    <property type="molecule type" value="Genomic_DNA"/>
</dbReference>
<feature type="compositionally biased region" description="Polar residues" evidence="1">
    <location>
        <begin position="1"/>
        <end position="21"/>
    </location>
</feature>
<protein>
    <submittedName>
        <fullName evidence="2">Unannotated protein</fullName>
    </submittedName>
</protein>
<evidence type="ECO:0000256" key="1">
    <source>
        <dbReference type="SAM" id="MobiDB-lite"/>
    </source>
</evidence>
<evidence type="ECO:0000313" key="2">
    <source>
        <dbReference type="EMBL" id="CAB4531930.1"/>
    </source>
</evidence>
<proteinExistence type="predicted"/>
<accession>A0A6J6AYC2</accession>
<feature type="region of interest" description="Disordered" evidence="1">
    <location>
        <begin position="1"/>
        <end position="28"/>
    </location>
</feature>